<feature type="domain" description="vWA-MoxR associated protein middle region 0" evidence="1">
    <location>
        <begin position="108"/>
        <end position="218"/>
    </location>
</feature>
<name>A0A7C9RLM4_9PSEU</name>
<evidence type="ECO:0000259" key="2">
    <source>
        <dbReference type="Pfam" id="PF19956"/>
    </source>
</evidence>
<comment type="caution">
    <text evidence="4">The sequence shown here is derived from an EMBL/GenBank/DDBJ whole genome shotgun (WGS) entry which is preliminary data.</text>
</comment>
<sequence length="509" mass="57148">MGLIAGAREAQLRIQQELTDALEQCQVLRSQDGRQLLTEVLSSALDSPVSLHGDSQPRQQLVHVVLDCCGQTGGLHGLVDSIRLLEPRAPALEELTLLCGEWHALRALPTNEWARLRETLLTLCLSDDEATEFALLRKLVGIATEHRVLELPRSHRTVWAAFLHLAGANAAANSLPPAMIFLDCVADQIDNDSIATDLRRLVLTWAEQFELTDRLDRVKGLAVPRPKTSEPGEPNSVYLVIQLDPVPADPERFLLSHWRQWDGEHWGAHHQADAPVPRAALENEVDLLVRDVEIELGAHKIPPAGAINLEFVVPWEMLNTPVEFWKKSSMSHDTVPLAIDHPVVLRSLERMRYRRDHLAWKQRWKSLTTQSAANRLYQGAPSGDDYFTMLATHLMDDQIVGFVLSEPPKDRDGTAWREASMAFRAGIPAIIWDREDCSSKLFREALERMLDGGSVTDLPQRIAELRRDALRQHFSKDIAHAGTSMAILWENPDRLPDSGLWFDPEKGTG</sequence>
<dbReference type="Pfam" id="PF19956">
    <property type="entry name" value="EAD2"/>
    <property type="match status" value="1"/>
</dbReference>
<feature type="domain" description="vWA-MoxR associated protein C-terminal" evidence="3">
    <location>
        <begin position="251"/>
        <end position="492"/>
    </location>
</feature>
<dbReference type="Pfam" id="PF19916">
    <property type="entry name" value="VMAP-M0"/>
    <property type="match status" value="1"/>
</dbReference>
<reference evidence="4 5" key="1">
    <citation type="submission" date="2020-03" db="EMBL/GenBank/DDBJ databases">
        <title>Isolation and identification of active actinomycetes.</title>
        <authorList>
            <person name="Sun X."/>
        </authorList>
    </citation>
    <scope>NUCLEOTIDE SEQUENCE [LARGE SCALE GENOMIC DNA]</scope>
    <source>
        <strain evidence="4 5">NEAU-D13</strain>
    </source>
</reference>
<protein>
    <submittedName>
        <fullName evidence="4">Uncharacterized protein</fullName>
    </submittedName>
</protein>
<dbReference type="Pfam" id="PF20028">
    <property type="entry name" value="VMAP-C"/>
    <property type="match status" value="1"/>
</dbReference>
<keyword evidence="5" id="KW-1185">Reference proteome</keyword>
<dbReference type="EMBL" id="JAAMPJ010000001">
    <property type="protein sequence ID" value="NGY57949.1"/>
    <property type="molecule type" value="Genomic_DNA"/>
</dbReference>
<dbReference type="Proteomes" id="UP000481360">
    <property type="component" value="Unassembled WGS sequence"/>
</dbReference>
<dbReference type="InterPro" id="IPR045431">
    <property type="entry name" value="EAD2"/>
</dbReference>
<dbReference type="InterPro" id="IPR045450">
    <property type="entry name" value="VMAP_C"/>
</dbReference>
<evidence type="ECO:0000313" key="4">
    <source>
        <dbReference type="EMBL" id="NGY57949.1"/>
    </source>
</evidence>
<dbReference type="InterPro" id="IPR045555">
    <property type="entry name" value="VMAP-M0"/>
</dbReference>
<proteinExistence type="predicted"/>
<dbReference type="RefSeq" id="WP_166043678.1">
    <property type="nucleotide sequence ID" value="NZ_JAAMPJ010000001.1"/>
</dbReference>
<dbReference type="AlphaFoldDB" id="A0A7C9RLM4"/>
<accession>A0A7C9RLM4</accession>
<feature type="domain" description="Effector-associated" evidence="2">
    <location>
        <begin position="19"/>
        <end position="96"/>
    </location>
</feature>
<evidence type="ECO:0000313" key="5">
    <source>
        <dbReference type="Proteomes" id="UP000481360"/>
    </source>
</evidence>
<gene>
    <name evidence="4" type="ORF">G7043_03265</name>
</gene>
<organism evidence="4 5">
    <name type="scientific">Lentzea alba</name>
    <dbReference type="NCBI Taxonomy" id="2714351"/>
    <lineage>
        <taxon>Bacteria</taxon>
        <taxon>Bacillati</taxon>
        <taxon>Actinomycetota</taxon>
        <taxon>Actinomycetes</taxon>
        <taxon>Pseudonocardiales</taxon>
        <taxon>Pseudonocardiaceae</taxon>
        <taxon>Lentzea</taxon>
    </lineage>
</organism>
<evidence type="ECO:0000259" key="3">
    <source>
        <dbReference type="Pfam" id="PF20028"/>
    </source>
</evidence>
<evidence type="ECO:0000259" key="1">
    <source>
        <dbReference type="Pfam" id="PF19916"/>
    </source>
</evidence>